<dbReference type="Gene3D" id="2.30.42.10">
    <property type="match status" value="1"/>
</dbReference>
<evidence type="ECO:0000259" key="1">
    <source>
        <dbReference type="Pfam" id="PF05362"/>
    </source>
</evidence>
<reference evidence="3" key="1">
    <citation type="submission" date="2020-05" db="EMBL/GenBank/DDBJ databases">
        <authorList>
            <person name="Chiriac C."/>
            <person name="Salcher M."/>
            <person name="Ghai R."/>
            <person name="Kavagutti S V."/>
        </authorList>
    </citation>
    <scope>NUCLEOTIDE SEQUENCE</scope>
</reference>
<protein>
    <submittedName>
        <fullName evidence="3">Unannotated protein</fullName>
    </submittedName>
</protein>
<dbReference type="InterPro" id="IPR001478">
    <property type="entry name" value="PDZ"/>
</dbReference>
<accession>A0A6J6WF50</accession>
<organism evidence="3">
    <name type="scientific">freshwater metagenome</name>
    <dbReference type="NCBI Taxonomy" id="449393"/>
    <lineage>
        <taxon>unclassified sequences</taxon>
        <taxon>metagenomes</taxon>
        <taxon>ecological metagenomes</taxon>
    </lineage>
</organism>
<dbReference type="AlphaFoldDB" id="A0A6J6WF50"/>
<proteinExistence type="predicted"/>
<dbReference type="SUPFAM" id="SSF50156">
    <property type="entry name" value="PDZ domain-like"/>
    <property type="match status" value="1"/>
</dbReference>
<dbReference type="InterPro" id="IPR027065">
    <property type="entry name" value="Lon_Prtase"/>
</dbReference>
<dbReference type="GO" id="GO:0004252">
    <property type="term" value="F:serine-type endopeptidase activity"/>
    <property type="evidence" value="ECO:0007669"/>
    <property type="project" value="InterPro"/>
</dbReference>
<dbReference type="InterPro" id="IPR020568">
    <property type="entry name" value="Ribosomal_Su5_D2-typ_SF"/>
</dbReference>
<evidence type="ECO:0000259" key="2">
    <source>
        <dbReference type="Pfam" id="PF13180"/>
    </source>
</evidence>
<dbReference type="Pfam" id="PF05362">
    <property type="entry name" value="Lon_C"/>
    <property type="match status" value="1"/>
</dbReference>
<dbReference type="InterPro" id="IPR014721">
    <property type="entry name" value="Ribsml_uS5_D2-typ_fold_subgr"/>
</dbReference>
<feature type="domain" description="PDZ" evidence="2">
    <location>
        <begin position="129"/>
        <end position="196"/>
    </location>
</feature>
<evidence type="ECO:0000313" key="3">
    <source>
        <dbReference type="EMBL" id="CAB4781884.1"/>
    </source>
</evidence>
<dbReference type="Pfam" id="PF13180">
    <property type="entry name" value="PDZ_2"/>
    <property type="match status" value="1"/>
</dbReference>
<dbReference type="GO" id="GO:0030163">
    <property type="term" value="P:protein catabolic process"/>
    <property type="evidence" value="ECO:0007669"/>
    <property type="project" value="InterPro"/>
</dbReference>
<feature type="domain" description="Lon proteolytic" evidence="1">
    <location>
        <begin position="265"/>
        <end position="354"/>
    </location>
</feature>
<dbReference type="GO" id="GO:0004176">
    <property type="term" value="F:ATP-dependent peptidase activity"/>
    <property type="evidence" value="ECO:0007669"/>
    <property type="project" value="InterPro"/>
</dbReference>
<dbReference type="PANTHER" id="PTHR10046">
    <property type="entry name" value="ATP DEPENDENT LON PROTEASE FAMILY MEMBER"/>
    <property type="match status" value="1"/>
</dbReference>
<dbReference type="InterPro" id="IPR008269">
    <property type="entry name" value="Lon_proteolytic"/>
</dbReference>
<dbReference type="Gene3D" id="3.30.230.10">
    <property type="match status" value="1"/>
</dbReference>
<name>A0A6J6WF50_9ZZZZ</name>
<dbReference type="SUPFAM" id="SSF54211">
    <property type="entry name" value="Ribosomal protein S5 domain 2-like"/>
    <property type="match status" value="1"/>
</dbReference>
<gene>
    <name evidence="3" type="ORF">UFOPK2958_00597</name>
</gene>
<dbReference type="GO" id="GO:0005524">
    <property type="term" value="F:ATP binding"/>
    <property type="evidence" value="ECO:0007669"/>
    <property type="project" value="InterPro"/>
</dbReference>
<dbReference type="EMBL" id="CAFAAB010000052">
    <property type="protein sequence ID" value="CAB4781884.1"/>
    <property type="molecule type" value="Genomic_DNA"/>
</dbReference>
<dbReference type="InterPro" id="IPR036034">
    <property type="entry name" value="PDZ_sf"/>
</dbReference>
<sequence>MRTKWLKQRRTVVVVSVLAGLMLVLNSVHVSTYAILPGEAQPLAPMISISGVATAPHPHATKSGFMMVDVSLQQMTALSHIIAEFRGANNMVELSALVPAGSSFADFDRQSYLDMESSKDAAELNAFTALGWQIPTAAHGALVNDTTQAGPGKRAGIQIADRIVSLNGAPTTDSCAAIRILHDLRPGSTINAGVEHAKISGAGVFTYQPVTTVKITTAKPPKSLGVSECAGIRTVAKSWIGLALSDAVTYTFPAKVTIDTNYIGGPSAGLAMTLALIDQMSSGSLSGGAKVAVTGEIALNGVVGDIGGITQKTEAAITAGATIFVVPVNQAAEARRAANGKLKVVGAYRLTQVLAKLRQMGGDLPIPYTKPNF</sequence>
<dbReference type="GO" id="GO:0006508">
    <property type="term" value="P:proteolysis"/>
    <property type="evidence" value="ECO:0007669"/>
    <property type="project" value="InterPro"/>
</dbReference>